<dbReference type="GO" id="GO:0032259">
    <property type="term" value="P:methylation"/>
    <property type="evidence" value="ECO:0007669"/>
    <property type="project" value="UniProtKB-KW"/>
</dbReference>
<dbReference type="OrthoDB" id="9801609at2"/>
<feature type="domain" description="Methyltransferase FkbM" evidence="1">
    <location>
        <begin position="27"/>
        <end position="177"/>
    </location>
</feature>
<evidence type="ECO:0000313" key="2">
    <source>
        <dbReference type="EMBL" id="PQO28875.1"/>
    </source>
</evidence>
<accession>A0A2S8F9Q3</accession>
<dbReference type="InterPro" id="IPR006342">
    <property type="entry name" value="FkbM_mtfrase"/>
</dbReference>
<dbReference type="EMBL" id="PUIB01000024">
    <property type="protein sequence ID" value="PQO28875.1"/>
    <property type="molecule type" value="Genomic_DNA"/>
</dbReference>
<dbReference type="NCBIfam" id="TIGR01444">
    <property type="entry name" value="fkbM_fam"/>
    <property type="match status" value="1"/>
</dbReference>
<dbReference type="AlphaFoldDB" id="A0A2S8F9Q3"/>
<keyword evidence="2" id="KW-0489">Methyltransferase</keyword>
<evidence type="ECO:0000259" key="1">
    <source>
        <dbReference type="Pfam" id="PF05050"/>
    </source>
</evidence>
<dbReference type="Gene3D" id="3.40.50.150">
    <property type="entry name" value="Vaccinia Virus protein VP39"/>
    <property type="match status" value="1"/>
</dbReference>
<gene>
    <name evidence="2" type="ORF">C5Y98_24235</name>
</gene>
<reference evidence="2 3" key="1">
    <citation type="submission" date="2018-02" db="EMBL/GenBank/DDBJ databases">
        <title>Comparative genomes isolates from brazilian mangrove.</title>
        <authorList>
            <person name="Araujo J.E."/>
            <person name="Taketani R.G."/>
            <person name="Silva M.C.P."/>
            <person name="Loureco M.V."/>
            <person name="Andreote F.D."/>
        </authorList>
    </citation>
    <scope>NUCLEOTIDE SEQUENCE [LARGE SCALE GENOMIC DNA]</scope>
    <source>
        <strain evidence="2 3">NAP PRIS-MGV</strain>
    </source>
</reference>
<dbReference type="RefSeq" id="WP_105358200.1">
    <property type="nucleotide sequence ID" value="NZ_PUIB01000024.1"/>
</dbReference>
<protein>
    <submittedName>
        <fullName evidence="2">FkbM family methyltransferase</fullName>
    </submittedName>
</protein>
<dbReference type="SUPFAM" id="SSF53335">
    <property type="entry name" value="S-adenosyl-L-methionine-dependent methyltransferases"/>
    <property type="match status" value="1"/>
</dbReference>
<dbReference type="Pfam" id="PF05050">
    <property type="entry name" value="Methyltransf_21"/>
    <property type="match status" value="1"/>
</dbReference>
<sequence length="280" mass="31671">MISFAQNLEDVLIARFFGDDAPQTYVDVGAGHHELDSVTKHFYESGWQGLNFEPRQDYWQLLCQQRTRDVSLNCALSDLPGTATFFHVVVPSVSDGDAGGLSTLDAAQADHYRQQGFVVEEHEIQIRTLSEVLAEQKIDEIGFLKVDVEGFELSVLKGLDLQRWRPRLIVTEGTLPMTSTVCDEPIQAHLHGANYHSACFDGLNRYFIRDEDRDRLPRLMAPANVTDGFIRAEELRLREEIASLRNQLATPPTEPSAEPPTRTKPFKFLKSLFRRARQAA</sequence>
<keyword evidence="2" id="KW-0808">Transferase</keyword>
<dbReference type="InterPro" id="IPR029063">
    <property type="entry name" value="SAM-dependent_MTases_sf"/>
</dbReference>
<evidence type="ECO:0000313" key="3">
    <source>
        <dbReference type="Proteomes" id="UP000239388"/>
    </source>
</evidence>
<dbReference type="Proteomes" id="UP000239388">
    <property type="component" value="Unassembled WGS sequence"/>
</dbReference>
<dbReference type="GO" id="GO:0008168">
    <property type="term" value="F:methyltransferase activity"/>
    <property type="evidence" value="ECO:0007669"/>
    <property type="project" value="UniProtKB-KW"/>
</dbReference>
<proteinExistence type="predicted"/>
<name>A0A2S8F9Q3_9BACT</name>
<organism evidence="2 3">
    <name type="scientific">Blastopirellula marina</name>
    <dbReference type="NCBI Taxonomy" id="124"/>
    <lineage>
        <taxon>Bacteria</taxon>
        <taxon>Pseudomonadati</taxon>
        <taxon>Planctomycetota</taxon>
        <taxon>Planctomycetia</taxon>
        <taxon>Pirellulales</taxon>
        <taxon>Pirellulaceae</taxon>
        <taxon>Blastopirellula</taxon>
    </lineage>
</organism>
<comment type="caution">
    <text evidence="2">The sequence shown here is derived from an EMBL/GenBank/DDBJ whole genome shotgun (WGS) entry which is preliminary data.</text>
</comment>